<dbReference type="InterPro" id="IPR043128">
    <property type="entry name" value="Rev_trsase/Diguanyl_cyclase"/>
</dbReference>
<dbReference type="Proteomes" id="UP000887116">
    <property type="component" value="Unassembled WGS sequence"/>
</dbReference>
<protein>
    <recommendedName>
        <fullName evidence="1">RNA-directed DNA polymerase</fullName>
        <ecNumber evidence="1">2.7.7.49</ecNumber>
    </recommendedName>
</protein>
<evidence type="ECO:0000313" key="5">
    <source>
        <dbReference type="Proteomes" id="UP000887116"/>
    </source>
</evidence>
<dbReference type="SUPFAM" id="SSF56672">
    <property type="entry name" value="DNA/RNA polymerases"/>
    <property type="match status" value="1"/>
</dbReference>
<feature type="domain" description="Reverse transcriptase/retrotransposon-derived protein RNase H-like" evidence="3">
    <location>
        <begin position="214"/>
        <end position="312"/>
    </location>
</feature>
<dbReference type="Pfam" id="PF17919">
    <property type="entry name" value="RT_RNaseH_2"/>
    <property type="match status" value="1"/>
</dbReference>
<name>A0A8X6LX87_TRICU</name>
<dbReference type="EMBL" id="BMAO01038492">
    <property type="protein sequence ID" value="GFR25330.1"/>
    <property type="molecule type" value="Genomic_DNA"/>
</dbReference>
<sequence>MINAVVTRSKEKRLSLEREEEASDGGLHESQGTLTEFISLSEEREADILEIPAFDGGGEMSLVAVKSAEFMDEQRKCPDLQPLWDKAQGGVEKEFKIITGKLVRVARTRREEEIRQISYRHGFGKWLKVKPSICKFAQEKVLFLGHKIGSKSRSPSDLKIKAIEGFLRPATKTQVRSFLGLVGYYAHYIPNYSAIASLLTDALKGKTKKEKITWDEGREKAFQELKAKLVSQPILFSPDFVKEFILQTVASEVSAGVVLSQRIEGEEHPTDFFSKKISNAEQSYSTVERELAAIVFGLKRLKQYLDVQKIVIETTTTP</sequence>
<feature type="compositionally biased region" description="Basic and acidic residues" evidence="2">
    <location>
        <begin position="8"/>
        <end position="17"/>
    </location>
</feature>
<evidence type="ECO:0000256" key="1">
    <source>
        <dbReference type="ARBA" id="ARBA00012493"/>
    </source>
</evidence>
<accession>A0A8X6LX87</accession>
<dbReference type="AlphaFoldDB" id="A0A8X6LX87"/>
<feature type="region of interest" description="Disordered" evidence="2">
    <location>
        <begin position="1"/>
        <end position="29"/>
    </location>
</feature>
<dbReference type="PANTHER" id="PTHR33064">
    <property type="entry name" value="POL PROTEIN"/>
    <property type="match status" value="1"/>
</dbReference>
<evidence type="ECO:0000259" key="3">
    <source>
        <dbReference type="Pfam" id="PF17919"/>
    </source>
</evidence>
<dbReference type="PANTHER" id="PTHR33064:SF37">
    <property type="entry name" value="RIBONUCLEASE H"/>
    <property type="match status" value="1"/>
</dbReference>
<dbReference type="GO" id="GO:0003964">
    <property type="term" value="F:RNA-directed DNA polymerase activity"/>
    <property type="evidence" value="ECO:0007669"/>
    <property type="project" value="UniProtKB-EC"/>
</dbReference>
<comment type="caution">
    <text evidence="4">The sequence shown here is derived from an EMBL/GenBank/DDBJ whole genome shotgun (WGS) entry which is preliminary data.</text>
</comment>
<dbReference type="InterPro" id="IPR043502">
    <property type="entry name" value="DNA/RNA_pol_sf"/>
</dbReference>
<evidence type="ECO:0000256" key="2">
    <source>
        <dbReference type="SAM" id="MobiDB-lite"/>
    </source>
</evidence>
<dbReference type="EC" id="2.7.7.49" evidence="1"/>
<dbReference type="Gene3D" id="3.10.20.370">
    <property type="match status" value="1"/>
</dbReference>
<dbReference type="OrthoDB" id="6415283at2759"/>
<dbReference type="InterPro" id="IPR051320">
    <property type="entry name" value="Viral_Replic_Matur_Polypro"/>
</dbReference>
<evidence type="ECO:0000313" key="4">
    <source>
        <dbReference type="EMBL" id="GFR25330.1"/>
    </source>
</evidence>
<proteinExistence type="predicted"/>
<reference evidence="4" key="1">
    <citation type="submission" date="2020-07" db="EMBL/GenBank/DDBJ databases">
        <title>Multicomponent nature underlies the extraordinary mechanical properties of spider dragline silk.</title>
        <authorList>
            <person name="Kono N."/>
            <person name="Nakamura H."/>
            <person name="Mori M."/>
            <person name="Yoshida Y."/>
            <person name="Ohtoshi R."/>
            <person name="Malay A.D."/>
            <person name="Moran D.A.P."/>
            <person name="Tomita M."/>
            <person name="Numata K."/>
            <person name="Arakawa K."/>
        </authorList>
    </citation>
    <scope>NUCLEOTIDE SEQUENCE</scope>
</reference>
<keyword evidence="5" id="KW-1185">Reference proteome</keyword>
<gene>
    <name evidence="4" type="primary">pol</name>
    <name evidence="4" type="ORF">TNCT_368081</name>
</gene>
<dbReference type="InterPro" id="IPR041577">
    <property type="entry name" value="RT_RNaseH_2"/>
</dbReference>
<dbReference type="Gene3D" id="3.30.70.270">
    <property type="match status" value="1"/>
</dbReference>
<dbReference type="FunFam" id="3.30.70.270:FF:000020">
    <property type="entry name" value="Transposon Tf2-6 polyprotein-like Protein"/>
    <property type="match status" value="1"/>
</dbReference>
<organism evidence="4 5">
    <name type="scientific">Trichonephila clavata</name>
    <name type="common">Joro spider</name>
    <name type="synonym">Nephila clavata</name>
    <dbReference type="NCBI Taxonomy" id="2740835"/>
    <lineage>
        <taxon>Eukaryota</taxon>
        <taxon>Metazoa</taxon>
        <taxon>Ecdysozoa</taxon>
        <taxon>Arthropoda</taxon>
        <taxon>Chelicerata</taxon>
        <taxon>Arachnida</taxon>
        <taxon>Araneae</taxon>
        <taxon>Araneomorphae</taxon>
        <taxon>Entelegynae</taxon>
        <taxon>Araneoidea</taxon>
        <taxon>Nephilidae</taxon>
        <taxon>Trichonephila</taxon>
    </lineage>
</organism>